<reference evidence="1" key="1">
    <citation type="journal article" date="2015" name="Nature">
        <title>Complex archaea that bridge the gap between prokaryotes and eukaryotes.</title>
        <authorList>
            <person name="Spang A."/>
            <person name="Saw J.H."/>
            <person name="Jorgensen S.L."/>
            <person name="Zaremba-Niedzwiedzka K."/>
            <person name="Martijn J."/>
            <person name="Lind A.E."/>
            <person name="van Eijk R."/>
            <person name="Schleper C."/>
            <person name="Guy L."/>
            <person name="Ettema T.J."/>
        </authorList>
    </citation>
    <scope>NUCLEOTIDE SEQUENCE</scope>
</reference>
<dbReference type="AlphaFoldDB" id="A0A0F9EVI0"/>
<dbReference type="EMBL" id="LAZR01033136">
    <property type="protein sequence ID" value="KKL48955.1"/>
    <property type="molecule type" value="Genomic_DNA"/>
</dbReference>
<gene>
    <name evidence="1" type="ORF">LCGC14_2320310</name>
</gene>
<organism evidence="1">
    <name type="scientific">marine sediment metagenome</name>
    <dbReference type="NCBI Taxonomy" id="412755"/>
    <lineage>
        <taxon>unclassified sequences</taxon>
        <taxon>metagenomes</taxon>
        <taxon>ecological metagenomes</taxon>
    </lineage>
</organism>
<protein>
    <submittedName>
        <fullName evidence="1">Uncharacterized protein</fullName>
    </submittedName>
</protein>
<evidence type="ECO:0000313" key="1">
    <source>
        <dbReference type="EMBL" id="KKL48955.1"/>
    </source>
</evidence>
<accession>A0A0F9EVI0</accession>
<proteinExistence type="predicted"/>
<name>A0A0F9EVI0_9ZZZZ</name>
<sequence length="67" mass="7921">MTNWILMAAHDLGEIPGPPFEIIPRGRGKSDVAIYKFLRWYGRRHKKELYALMVQELKKHYLYGSTE</sequence>
<comment type="caution">
    <text evidence="1">The sequence shown here is derived from an EMBL/GenBank/DDBJ whole genome shotgun (WGS) entry which is preliminary data.</text>
</comment>